<dbReference type="KEGG" id="eao:BD94_2039"/>
<evidence type="ECO:0000313" key="2">
    <source>
        <dbReference type="Proteomes" id="UP000028933"/>
    </source>
</evidence>
<dbReference type="Proteomes" id="UP000028933">
    <property type="component" value="Chromosome"/>
</dbReference>
<dbReference type="AlphaFoldDB" id="A0A077EHY7"/>
<reference evidence="1" key="1">
    <citation type="journal article" date="2013" name="Lancet">
        <title>First case of E anophelis outbreak in an intensive-care unit.</title>
        <authorList>
            <person name="Teo J."/>
            <person name="Tan S.Y."/>
            <person name="Tay M."/>
            <person name="Ding Y."/>
            <person name="Kjelleberg S."/>
            <person name="Givskov M."/>
            <person name="Lin R.T."/>
            <person name="Yang L."/>
        </authorList>
    </citation>
    <scope>NUCLEOTIDE SEQUENCE [LARGE SCALE GENOMIC DNA]</scope>
    <source>
        <strain evidence="1">NUHP1</strain>
    </source>
</reference>
<sequence length="37" mass="4195">MRNDKENIIVAKSFSFALKIIDFSSKIETAKKYSLAS</sequence>
<name>A0A077EHY7_9FLAO</name>
<reference evidence="1" key="2">
    <citation type="journal article" date="2015" name="Genome Biol. Evol.">
        <title>Complete Genome Sequence and Transcriptomic Analysis of the Novel Pathogen Elizabethkingia anophelis in Response to Oxidative Stress.</title>
        <authorList>
            <person name="Li Y."/>
            <person name="Liu Y."/>
            <person name="Chew S.C."/>
            <person name="Tay M."/>
            <person name="Salido M.M."/>
            <person name="Teo J."/>
            <person name="Lauro F.M."/>
            <person name="Givskov M."/>
            <person name="Yang L."/>
        </authorList>
    </citation>
    <scope>NUCLEOTIDE SEQUENCE</scope>
    <source>
        <strain evidence="1">NUHP1</strain>
    </source>
</reference>
<organism evidence="1 2">
    <name type="scientific">Elizabethkingia anophelis NUHP1</name>
    <dbReference type="NCBI Taxonomy" id="1338011"/>
    <lineage>
        <taxon>Bacteria</taxon>
        <taxon>Pseudomonadati</taxon>
        <taxon>Bacteroidota</taxon>
        <taxon>Flavobacteriia</taxon>
        <taxon>Flavobacteriales</taxon>
        <taxon>Weeksellaceae</taxon>
        <taxon>Elizabethkingia</taxon>
    </lineage>
</organism>
<evidence type="ECO:0000313" key="1">
    <source>
        <dbReference type="EMBL" id="AIL45814.1"/>
    </source>
</evidence>
<dbReference type="EMBL" id="CP007547">
    <property type="protein sequence ID" value="AIL45814.1"/>
    <property type="molecule type" value="Genomic_DNA"/>
</dbReference>
<protein>
    <submittedName>
        <fullName evidence="1">Uncharacterized protein</fullName>
    </submittedName>
</protein>
<dbReference type="HOGENOM" id="CLU_3343159_0_0_10"/>
<gene>
    <name evidence="1" type="ORF">BD94_2039</name>
</gene>
<proteinExistence type="predicted"/>
<accession>A0A077EHY7</accession>
<dbReference type="STRING" id="1338011.BD94_2039"/>